<name>A0A520RXR4_9GAMM</name>
<sequence>MMLTRVIGLCIAIIPIIAIGSDYDEMLQNALAQLNNDYLENWTFNEERIVDGVVTEAQYDPRFKDKWQLQSIQGKSPTPEERKKFVQGKIKETGGDVGQEQRRDLKSLVTLKSLELIEESEEYWLFDFIPDGEGENRKFMALLHGELKISKQSLTIDYIDVRNETIIKPRLGFRVDEFFSRIEFTRLKNSGPVVPSSIDFRIRAKALGMVNIDEKIVLTYRNYQNVEEAY</sequence>
<proteinExistence type="predicted"/>
<accession>A0A520RXR4</accession>
<dbReference type="Proteomes" id="UP000316199">
    <property type="component" value="Unassembled WGS sequence"/>
</dbReference>
<comment type="caution">
    <text evidence="1">The sequence shown here is derived from an EMBL/GenBank/DDBJ whole genome shotgun (WGS) entry which is preliminary data.</text>
</comment>
<dbReference type="AlphaFoldDB" id="A0A520RXR4"/>
<organism evidence="1 2">
    <name type="scientific">OM182 bacterium</name>
    <dbReference type="NCBI Taxonomy" id="2510334"/>
    <lineage>
        <taxon>Bacteria</taxon>
        <taxon>Pseudomonadati</taxon>
        <taxon>Pseudomonadota</taxon>
        <taxon>Gammaproteobacteria</taxon>
        <taxon>OMG group</taxon>
        <taxon>OM182 clade</taxon>
    </lineage>
</organism>
<evidence type="ECO:0000313" key="2">
    <source>
        <dbReference type="Proteomes" id="UP000316199"/>
    </source>
</evidence>
<dbReference type="EMBL" id="SHAG01000053">
    <property type="protein sequence ID" value="RZO74975.1"/>
    <property type="molecule type" value="Genomic_DNA"/>
</dbReference>
<gene>
    <name evidence="1" type="ORF">EVA68_08060</name>
</gene>
<reference evidence="1 2" key="1">
    <citation type="submission" date="2019-02" db="EMBL/GenBank/DDBJ databases">
        <title>Prokaryotic population dynamics and viral predation in marine succession experiment using metagenomics: the confinement effect.</title>
        <authorList>
            <person name="Haro-Moreno J.M."/>
            <person name="Rodriguez-Valera F."/>
            <person name="Lopez-Perez M."/>
        </authorList>
    </citation>
    <scope>NUCLEOTIDE SEQUENCE [LARGE SCALE GENOMIC DNA]</scope>
    <source>
        <strain evidence="1">MED-G157</strain>
    </source>
</reference>
<evidence type="ECO:0000313" key="1">
    <source>
        <dbReference type="EMBL" id="RZO74975.1"/>
    </source>
</evidence>
<protein>
    <recommendedName>
        <fullName evidence="3">Outer membrane lipoprotein-sorting protein</fullName>
    </recommendedName>
</protein>
<evidence type="ECO:0008006" key="3">
    <source>
        <dbReference type="Google" id="ProtNLM"/>
    </source>
</evidence>